<reference evidence="3 5" key="3">
    <citation type="submission" date="2017-07" db="EMBL/GenBank/DDBJ databases">
        <title>Prevalence of linear plasmids in Cutibacterium (Propionibacterium) acnes isolates obtained from prostatic tissue.</title>
        <authorList>
            <person name="Davidsson S."/>
            <person name="Carlsson J."/>
            <person name="Molling P."/>
            <person name="Andren O."/>
            <person name="Andersson S.-O."/>
            <person name="Brzuszkiewicz E."/>
            <person name="Poehlein A."/>
            <person name="Al-Zeer M."/>
            <person name="Brinkmann V."/>
            <person name="Scavenius C."/>
            <person name="Nazipi S."/>
            <person name="Soderquist B."/>
            <person name="Bruggemann H."/>
        </authorList>
    </citation>
    <scope>NUCLEOTIDE SEQUENCE [LARGE SCALE GENOMIC DNA]</scope>
    <source>
        <strain evidence="3 5">DSM 753</strain>
    </source>
</reference>
<dbReference type="EMBL" id="NOXF01000009">
    <property type="protein sequence ID" value="PEQ23924.1"/>
    <property type="molecule type" value="Genomic_DNA"/>
</dbReference>
<name>A7VVF9_9FIRM</name>
<evidence type="ECO:0000313" key="4">
    <source>
        <dbReference type="Proteomes" id="UP000003490"/>
    </source>
</evidence>
<dbReference type="EMBL" id="ABCB02000019">
    <property type="protein sequence ID" value="EDO60958.1"/>
    <property type="molecule type" value="Genomic_DNA"/>
</dbReference>
<dbReference type="AlphaFoldDB" id="A7VVF9"/>
<proteinExistence type="predicted"/>
<feature type="region of interest" description="Disordered" evidence="1">
    <location>
        <begin position="20"/>
        <end position="39"/>
    </location>
</feature>
<gene>
    <name evidence="3" type="ORF">CH238_11115</name>
    <name evidence="2" type="ORF">CLOLEP_02570</name>
</gene>
<dbReference type="Proteomes" id="UP000003490">
    <property type="component" value="Unassembled WGS sequence"/>
</dbReference>
<evidence type="ECO:0000313" key="5">
    <source>
        <dbReference type="Proteomes" id="UP000220611"/>
    </source>
</evidence>
<sequence>MKVPRFLLQIDQMRAASPLKLPAPPRRAQSKAEIRPHFQGPGALVKSDYIIASVPFRRKNYSALRQKTADFPANSCYNKMKLFTFTQKRTGMTLTPCGSGPQRPPGRLPTGRCTKQTHLKIVCKF</sequence>
<evidence type="ECO:0000313" key="2">
    <source>
        <dbReference type="EMBL" id="EDO60958.1"/>
    </source>
</evidence>
<evidence type="ECO:0000313" key="3">
    <source>
        <dbReference type="EMBL" id="PEQ23924.1"/>
    </source>
</evidence>
<protein>
    <submittedName>
        <fullName evidence="2">Uncharacterized protein</fullName>
    </submittedName>
</protein>
<organism evidence="2 4">
    <name type="scientific">[Clostridium] leptum DSM 753</name>
    <dbReference type="NCBI Taxonomy" id="428125"/>
    <lineage>
        <taxon>Bacteria</taxon>
        <taxon>Bacillati</taxon>
        <taxon>Bacillota</taxon>
        <taxon>Clostridia</taxon>
        <taxon>Eubacteriales</taxon>
        <taxon>Oscillospiraceae</taxon>
        <taxon>Oscillospiraceae incertae sedis</taxon>
    </lineage>
</organism>
<dbReference type="Proteomes" id="UP000220611">
    <property type="component" value="Unassembled WGS sequence"/>
</dbReference>
<reference evidence="2 4" key="2">
    <citation type="submission" date="2007-08" db="EMBL/GenBank/DDBJ databases">
        <authorList>
            <person name="Fulton L."/>
            <person name="Clifton S."/>
            <person name="Fulton B."/>
            <person name="Xu J."/>
            <person name="Minx P."/>
            <person name="Pepin K.H."/>
            <person name="Johnson M."/>
            <person name="Thiruvilangam P."/>
            <person name="Bhonagiri V."/>
            <person name="Nash W.E."/>
            <person name="Wang C."/>
            <person name="Mardis E.R."/>
            <person name="Wilson R.K."/>
        </authorList>
    </citation>
    <scope>NUCLEOTIDE SEQUENCE [LARGE SCALE GENOMIC DNA]</scope>
    <source>
        <strain evidence="2 4">DSM 753</strain>
    </source>
</reference>
<keyword evidence="5" id="KW-1185">Reference proteome</keyword>
<comment type="caution">
    <text evidence="2">The sequence shown here is derived from an EMBL/GenBank/DDBJ whole genome shotgun (WGS) entry which is preliminary data.</text>
</comment>
<evidence type="ECO:0000256" key="1">
    <source>
        <dbReference type="SAM" id="MobiDB-lite"/>
    </source>
</evidence>
<reference evidence="2 4" key="1">
    <citation type="submission" date="2007-08" db="EMBL/GenBank/DDBJ databases">
        <title>Draft genome sequence of Clostridium leptum (DSM 753).</title>
        <authorList>
            <person name="Sudarsanam P."/>
            <person name="Ley R."/>
            <person name="Guruge J."/>
            <person name="Turnbaugh P.J."/>
            <person name="Mahowald M."/>
            <person name="Liep D."/>
            <person name="Gordon J."/>
        </authorList>
    </citation>
    <scope>NUCLEOTIDE SEQUENCE [LARGE SCALE GENOMIC DNA]</scope>
    <source>
        <strain evidence="2 4">DSM 753</strain>
    </source>
</reference>
<dbReference type="HOGENOM" id="CLU_1988771_0_0_9"/>
<accession>A7VVF9</accession>